<accession>A0A1M6IUN2</accession>
<dbReference type="Proteomes" id="UP000184418">
    <property type="component" value="Unassembled WGS sequence"/>
</dbReference>
<organism evidence="2 3">
    <name type="scientific">Hymenobacter daecheongensis DSM 21074</name>
    <dbReference type="NCBI Taxonomy" id="1121955"/>
    <lineage>
        <taxon>Bacteria</taxon>
        <taxon>Pseudomonadati</taxon>
        <taxon>Bacteroidota</taxon>
        <taxon>Cytophagia</taxon>
        <taxon>Cytophagales</taxon>
        <taxon>Hymenobacteraceae</taxon>
        <taxon>Hymenobacter</taxon>
    </lineage>
</organism>
<dbReference type="AlphaFoldDB" id="A0A1M6IUN2"/>
<name>A0A1M6IUN2_9BACT</name>
<dbReference type="PIRSF" id="PIRSF003109">
    <property type="entry name" value="McrC"/>
    <property type="match status" value="1"/>
</dbReference>
<proteinExistence type="predicted"/>
<protein>
    <submittedName>
        <fullName evidence="2">5-methylcytosine-specific restriction enzyme subunit McrC</fullName>
    </submittedName>
</protein>
<dbReference type="Pfam" id="PF10117">
    <property type="entry name" value="McrBC"/>
    <property type="match status" value="1"/>
</dbReference>
<dbReference type="EMBL" id="FQYN01000006">
    <property type="protein sequence ID" value="SHJ38049.1"/>
    <property type="molecule type" value="Genomic_DNA"/>
</dbReference>
<evidence type="ECO:0000313" key="2">
    <source>
        <dbReference type="EMBL" id="SHJ38049.1"/>
    </source>
</evidence>
<sequence length="363" mass="41247">MHKPWLNRPQNPRNPKNPSESVVPIQNLYYLLCYAWNRLPEQEALLSTEAAAFQRPLELLAQVLASGTSRLLRRGLENAYSERREELGELRGRLLLADSLSRDLLRRGRAVCQYDKLGPDTPFNSLLLGTLTQLSTGRSLPAALRHDIQNLRRRFPASVVPMPLSGAALRAVRRLRLSGAEAFLLNVCELIQRSALPEAAATGRTRFRDFRRDERLMAQLFEQFVRNFYRLEQRQFRVLSETIQWRAEAGSAADLALLPAMITDTSLESPARKIILDTKYYAAALRPRYDQQKLISPHLYQLYAYLQNQPTLPGQQLEGILLYPAAAQMVDVRYTLGGHPVRVVTIDLNQPWPGIKADLLALL</sequence>
<dbReference type="GO" id="GO:0009307">
    <property type="term" value="P:DNA restriction-modification system"/>
    <property type="evidence" value="ECO:0007669"/>
    <property type="project" value="InterPro"/>
</dbReference>
<evidence type="ECO:0000256" key="1">
    <source>
        <dbReference type="SAM" id="MobiDB-lite"/>
    </source>
</evidence>
<evidence type="ECO:0000313" key="3">
    <source>
        <dbReference type="Proteomes" id="UP000184418"/>
    </source>
</evidence>
<reference evidence="2 3" key="1">
    <citation type="submission" date="2016-11" db="EMBL/GenBank/DDBJ databases">
        <authorList>
            <person name="Jaros S."/>
            <person name="Januszkiewicz K."/>
            <person name="Wedrychowicz H."/>
        </authorList>
    </citation>
    <scope>NUCLEOTIDE SEQUENCE [LARGE SCALE GENOMIC DNA]</scope>
    <source>
        <strain evidence="2 3">DSM 21074</strain>
    </source>
</reference>
<keyword evidence="3" id="KW-1185">Reference proteome</keyword>
<dbReference type="PANTHER" id="PTHR38733:SF1">
    <property type="entry name" value="TYPE IV METHYL-DIRECTED RESTRICTION ENZYME ECOKMCRBC"/>
    <property type="match status" value="1"/>
</dbReference>
<feature type="region of interest" description="Disordered" evidence="1">
    <location>
        <begin position="1"/>
        <end position="20"/>
    </location>
</feature>
<dbReference type="InterPro" id="IPR019292">
    <property type="entry name" value="McrC"/>
</dbReference>
<dbReference type="STRING" id="1121955.SAMN02745146_2975"/>
<dbReference type="InterPro" id="IPR014407">
    <property type="entry name" value="McrC_bac"/>
</dbReference>
<gene>
    <name evidence="2" type="ORF">SAMN02745146_2975</name>
</gene>
<dbReference type="PANTHER" id="PTHR38733">
    <property type="entry name" value="PROTEIN MCRC"/>
    <property type="match status" value="1"/>
</dbReference>
<feature type="compositionally biased region" description="Low complexity" evidence="1">
    <location>
        <begin position="7"/>
        <end position="18"/>
    </location>
</feature>